<accession>A0ABU1WIE1</accession>
<gene>
    <name evidence="1" type="ORF">J2W49_000985</name>
</gene>
<dbReference type="Gene3D" id="1.20.120.1490">
    <property type="match status" value="1"/>
</dbReference>
<dbReference type="Pfam" id="PF07813">
    <property type="entry name" value="LTXXQ"/>
    <property type="match status" value="1"/>
</dbReference>
<organism evidence="1 2">
    <name type="scientific">Hydrogenophaga palleronii</name>
    <dbReference type="NCBI Taxonomy" id="65655"/>
    <lineage>
        <taxon>Bacteria</taxon>
        <taxon>Pseudomonadati</taxon>
        <taxon>Pseudomonadota</taxon>
        <taxon>Betaproteobacteria</taxon>
        <taxon>Burkholderiales</taxon>
        <taxon>Comamonadaceae</taxon>
        <taxon>Hydrogenophaga</taxon>
    </lineage>
</organism>
<dbReference type="RefSeq" id="WP_310312382.1">
    <property type="nucleotide sequence ID" value="NZ_JAVDWU010000002.1"/>
</dbReference>
<keyword evidence="2" id="KW-1185">Reference proteome</keyword>
<evidence type="ECO:0000313" key="1">
    <source>
        <dbReference type="EMBL" id="MDR7149036.1"/>
    </source>
</evidence>
<sequence length="157" mass="17507">MKTWIKRTFIGALSATVLVGGLTACGSRGEHRHGGGWSEERITEMRGKAIQKVSEKLELNEAQKQKLGVLADEMLAQRKALRGDTANPRAEMQALIAGEKFDRTRAQTLLEQKTQAVQAGGPRVIAAMADFYDSLTPTQQAQVREKMEKRRGWWKRG</sequence>
<reference evidence="1 2" key="1">
    <citation type="submission" date="2023-07" db="EMBL/GenBank/DDBJ databases">
        <title>Sorghum-associated microbial communities from plants grown in Nebraska, USA.</title>
        <authorList>
            <person name="Schachtman D."/>
        </authorList>
    </citation>
    <scope>NUCLEOTIDE SEQUENCE [LARGE SCALE GENOMIC DNA]</scope>
    <source>
        <strain evidence="1 2">4249</strain>
    </source>
</reference>
<dbReference type="InterPro" id="IPR012899">
    <property type="entry name" value="LTXXQ"/>
</dbReference>
<comment type="caution">
    <text evidence="1">The sequence shown here is derived from an EMBL/GenBank/DDBJ whole genome shotgun (WGS) entry which is preliminary data.</text>
</comment>
<dbReference type="Proteomes" id="UP001265700">
    <property type="component" value="Unassembled WGS sequence"/>
</dbReference>
<evidence type="ECO:0000313" key="2">
    <source>
        <dbReference type="Proteomes" id="UP001265700"/>
    </source>
</evidence>
<name>A0ABU1WIE1_9BURK</name>
<dbReference type="CDD" id="cd09916">
    <property type="entry name" value="CpxP_like"/>
    <property type="match status" value="1"/>
</dbReference>
<proteinExistence type="predicted"/>
<dbReference type="EMBL" id="JAVDWU010000002">
    <property type="protein sequence ID" value="MDR7149036.1"/>
    <property type="molecule type" value="Genomic_DNA"/>
</dbReference>
<dbReference type="PROSITE" id="PS51257">
    <property type="entry name" value="PROKAR_LIPOPROTEIN"/>
    <property type="match status" value="1"/>
</dbReference>
<protein>
    <submittedName>
        <fullName evidence="1">Spy/CpxP family protein refolding chaperone</fullName>
    </submittedName>
</protein>